<name>A0ABT5W172_9BACT</name>
<accession>A0ABT5W172</accession>
<evidence type="ECO:0000313" key="2">
    <source>
        <dbReference type="Proteomes" id="UP001528920"/>
    </source>
</evidence>
<feature type="non-terminal residue" evidence="1">
    <location>
        <position position="1"/>
    </location>
</feature>
<reference evidence="1 2" key="1">
    <citation type="submission" date="2022-01" db="EMBL/GenBank/DDBJ databases">
        <title>Labilibaculum sp. nov, a marine bacterium isolated from Antarctica.</title>
        <authorList>
            <person name="Dai W."/>
        </authorList>
    </citation>
    <scope>NUCLEOTIDE SEQUENCE [LARGE SCALE GENOMIC DNA]</scope>
    <source>
        <strain evidence="1 2">DW002</strain>
    </source>
</reference>
<keyword evidence="2" id="KW-1185">Reference proteome</keyword>
<gene>
    <name evidence="1" type="ORF">L3049_21560</name>
</gene>
<dbReference type="RefSeq" id="WP_275111911.1">
    <property type="nucleotide sequence ID" value="NZ_JAKJSC010000033.1"/>
</dbReference>
<protein>
    <submittedName>
        <fullName evidence="1">Uncharacterized protein</fullName>
    </submittedName>
</protein>
<dbReference type="EMBL" id="JAKJSC010000033">
    <property type="protein sequence ID" value="MDE5420583.1"/>
    <property type="molecule type" value="Genomic_DNA"/>
</dbReference>
<proteinExistence type="predicted"/>
<comment type="caution">
    <text evidence="1">The sequence shown here is derived from an EMBL/GenBank/DDBJ whole genome shotgun (WGS) entry which is preliminary data.</text>
</comment>
<organism evidence="1 2">
    <name type="scientific">Paralabilibaculum antarcticum</name>
    <dbReference type="NCBI Taxonomy" id="2912572"/>
    <lineage>
        <taxon>Bacteria</taxon>
        <taxon>Pseudomonadati</taxon>
        <taxon>Bacteroidota</taxon>
        <taxon>Bacteroidia</taxon>
        <taxon>Marinilabiliales</taxon>
        <taxon>Marinifilaceae</taxon>
        <taxon>Paralabilibaculum</taxon>
    </lineage>
</organism>
<feature type="non-terminal residue" evidence="1">
    <location>
        <position position="68"/>
    </location>
</feature>
<sequence length="68" mass="7877">VHQSQRLKRVSVTHSERKNVFDFEKLRDFFIKVKYGKNPGVLQSLLPSLNRSIHGCIDNAKGNEILNR</sequence>
<evidence type="ECO:0000313" key="1">
    <source>
        <dbReference type="EMBL" id="MDE5420583.1"/>
    </source>
</evidence>
<dbReference type="Proteomes" id="UP001528920">
    <property type="component" value="Unassembled WGS sequence"/>
</dbReference>